<gene>
    <name evidence="6" type="ORF">TDIS_2047</name>
</gene>
<name>A0A179D1D6_9BACT</name>
<feature type="domain" description="Glycosyltransferase 2-like" evidence="4">
    <location>
        <begin position="350"/>
        <end position="485"/>
    </location>
</feature>
<feature type="domain" description="Galactosyltransferase C-terminal" evidence="5">
    <location>
        <begin position="508"/>
        <end position="574"/>
    </location>
</feature>
<dbReference type="InterPro" id="IPR029044">
    <property type="entry name" value="Nucleotide-diphossugar_trans"/>
</dbReference>
<dbReference type="Pfam" id="PF00535">
    <property type="entry name" value="Glycos_transf_2"/>
    <property type="match status" value="1"/>
</dbReference>
<dbReference type="AlphaFoldDB" id="A0A179D1D6"/>
<dbReference type="Pfam" id="PF02709">
    <property type="entry name" value="Glyco_transf_7C"/>
    <property type="match status" value="1"/>
</dbReference>
<dbReference type="Gene3D" id="3.90.550.10">
    <property type="entry name" value="Spore Coat Polysaccharide Biosynthesis Protein SpsA, Chain A"/>
    <property type="match status" value="1"/>
</dbReference>
<dbReference type="InterPro" id="IPR001173">
    <property type="entry name" value="Glyco_trans_2-like"/>
</dbReference>
<dbReference type="PANTHER" id="PTHR43179:SF12">
    <property type="entry name" value="GALACTOFURANOSYLTRANSFERASE GLFT2"/>
    <property type="match status" value="1"/>
</dbReference>
<keyword evidence="2" id="KW-0328">Glycosyltransferase</keyword>
<keyword evidence="7" id="KW-1185">Reference proteome</keyword>
<dbReference type="RefSeq" id="WP_068671777.1">
    <property type="nucleotide sequence ID" value="NZ_LWLG01000022.1"/>
</dbReference>
<comment type="caution">
    <text evidence="6">The sequence shown here is derived from an EMBL/GenBank/DDBJ whole genome shotgun (WGS) entry which is preliminary data.</text>
</comment>
<dbReference type="SUPFAM" id="SSF53448">
    <property type="entry name" value="Nucleotide-diphospho-sugar transferases"/>
    <property type="match status" value="1"/>
</dbReference>
<evidence type="ECO:0000256" key="1">
    <source>
        <dbReference type="ARBA" id="ARBA00006739"/>
    </source>
</evidence>
<evidence type="ECO:0000259" key="5">
    <source>
        <dbReference type="Pfam" id="PF02709"/>
    </source>
</evidence>
<accession>A0A179D1D6</accession>
<evidence type="ECO:0000256" key="3">
    <source>
        <dbReference type="ARBA" id="ARBA00022679"/>
    </source>
</evidence>
<protein>
    <submittedName>
        <fullName evidence="6">Glycosyl transferase, group 2 family protein</fullName>
    </submittedName>
</protein>
<evidence type="ECO:0000259" key="4">
    <source>
        <dbReference type="Pfam" id="PF00535"/>
    </source>
</evidence>
<dbReference type="Proteomes" id="UP000078390">
    <property type="component" value="Unassembled WGS sequence"/>
</dbReference>
<keyword evidence="3 6" id="KW-0808">Transferase</keyword>
<dbReference type="PATRIC" id="fig|999894.6.peg.2045"/>
<reference evidence="6 7" key="1">
    <citation type="submission" date="2016-04" db="EMBL/GenBank/DDBJ databases">
        <title>Genome analysis of Thermosulfurimonas dismutans, the first thermophilic sulfur-disproportionating bacterium of the phylum Thermodesulfobacteria.</title>
        <authorList>
            <person name="Mardanov A.V."/>
            <person name="Beletsky A.V."/>
            <person name="Kadnikov V.V."/>
            <person name="Slobodkin A.I."/>
            <person name="Ravin N.V."/>
        </authorList>
    </citation>
    <scope>NUCLEOTIDE SEQUENCE [LARGE SCALE GENOMIC DNA]</scope>
    <source>
        <strain evidence="6 7">S95</strain>
    </source>
</reference>
<proteinExistence type="inferred from homology"/>
<dbReference type="EMBL" id="LWLG01000022">
    <property type="protein sequence ID" value="OAQ19867.1"/>
    <property type="molecule type" value="Genomic_DNA"/>
</dbReference>
<dbReference type="PANTHER" id="PTHR43179">
    <property type="entry name" value="RHAMNOSYLTRANSFERASE WBBL"/>
    <property type="match status" value="1"/>
</dbReference>
<evidence type="ECO:0000256" key="2">
    <source>
        <dbReference type="ARBA" id="ARBA00022676"/>
    </source>
</evidence>
<evidence type="ECO:0000313" key="6">
    <source>
        <dbReference type="EMBL" id="OAQ19867.1"/>
    </source>
</evidence>
<sequence>MIKSFFKILLFRFLFLDTVAFYGKDLKKLVSVSREDGGATLVFERLLSRCFSRGDFLLKITLPPHTGIRLLKLSIDYGSGSFEEVHQIHLNLFGRFDTVVHFERPPAGIKICPVETSGKDISIERLVIKRLKGGEVQSAKETISSAVSAFPAEEGSAAVFDPQKSKAVHLPDRFHFAVDKCLYVPDVGFMVVGWFFSPSSRMSITALRFSVDGREISSDLNKMVRFKRKDVYENYKDIYRNMEIDTGYFMLIPFKDKIDGFNRLNLEIFLGEESHSLEMSKQEVEKIPLDMRIVLNKTYELCGHAVSRIKLPHLFEVMHEVFSSKNTGFSENIAPEYRNFGMVSDDPEISLIIPLYGRFDFLKHQLAHFCRDRIFKDRRIEIIYVIDDPQIIEDTLNSCEWIYRLFALPFRLVWYNRNLGFAGANNVGVKIAKGKYVVLMNSDVIPKESGWIEKLHAKFSDLPDAGVVAPTLLYFDGTIQHVGMYSSFRPEYPGLLFNLHYYKGMFLDLSDFPEHIEVPLLTGALMFLRKDDYLKVGGFDESFVFGDFEDSDFCLKMKKLGYKFYILPHVQLYHLERQSQNLITQSMNYRHFVTLYNSYIYTKRVLENGLLEEINREVLV</sequence>
<dbReference type="STRING" id="999894.TDIS_2047"/>
<evidence type="ECO:0000313" key="7">
    <source>
        <dbReference type="Proteomes" id="UP000078390"/>
    </source>
</evidence>
<dbReference type="OrthoDB" id="9807209at2"/>
<dbReference type="InterPro" id="IPR027791">
    <property type="entry name" value="Galactosyl_T_C"/>
</dbReference>
<organism evidence="6 7">
    <name type="scientific">Thermosulfurimonas dismutans</name>
    <dbReference type="NCBI Taxonomy" id="999894"/>
    <lineage>
        <taxon>Bacteria</taxon>
        <taxon>Pseudomonadati</taxon>
        <taxon>Thermodesulfobacteriota</taxon>
        <taxon>Thermodesulfobacteria</taxon>
        <taxon>Thermodesulfobacteriales</taxon>
        <taxon>Thermodesulfobacteriaceae</taxon>
        <taxon>Thermosulfurimonas</taxon>
    </lineage>
</organism>
<dbReference type="GO" id="GO:0016757">
    <property type="term" value="F:glycosyltransferase activity"/>
    <property type="evidence" value="ECO:0007669"/>
    <property type="project" value="UniProtKB-KW"/>
</dbReference>
<comment type="similarity">
    <text evidence="1">Belongs to the glycosyltransferase 2 family.</text>
</comment>